<dbReference type="Gene3D" id="1.10.10.10">
    <property type="entry name" value="Winged helix-like DNA-binding domain superfamily/Winged helix DNA-binding domain"/>
    <property type="match status" value="1"/>
</dbReference>
<dbReference type="SMART" id="SM00421">
    <property type="entry name" value="HTH_LUXR"/>
    <property type="match status" value="1"/>
</dbReference>
<dbReference type="Pfam" id="PF00196">
    <property type="entry name" value="GerE"/>
    <property type="match status" value="1"/>
</dbReference>
<evidence type="ECO:0000256" key="3">
    <source>
        <dbReference type="ARBA" id="ARBA00023163"/>
    </source>
</evidence>
<sequence length="173" mass="19355">MEEVNALPQPWIDHYTKLRFMLHDPVTRWVYSNTGSIRWSAIDFDDPMRVLDQAQTFGLRYGAAVSYFDGNADGHRSFGHFARPDREFTDDEIAALSTYIKNLHHAKAPPTNLTAAELEVLAMVRDGQRLKQIAHDLGVTEGAVKQRLKNAKSKLGAQTSAQAAAMVKQFGLI</sequence>
<dbReference type="InterPro" id="IPR036693">
    <property type="entry name" value="TF_LuxR_autoind-bd_dom_sf"/>
</dbReference>
<dbReference type="GO" id="GO:0003677">
    <property type="term" value="F:DNA binding"/>
    <property type="evidence" value="ECO:0007669"/>
    <property type="project" value="UniProtKB-KW"/>
</dbReference>
<accession>A0A1Y5TD95</accession>
<dbReference type="GO" id="GO:0006355">
    <property type="term" value="P:regulation of DNA-templated transcription"/>
    <property type="evidence" value="ECO:0007669"/>
    <property type="project" value="InterPro"/>
</dbReference>
<dbReference type="Gene3D" id="3.30.450.80">
    <property type="entry name" value="Transcription factor LuxR-like, autoinducer-binding domain"/>
    <property type="match status" value="1"/>
</dbReference>
<dbReference type="CDD" id="cd06170">
    <property type="entry name" value="LuxR_C_like"/>
    <property type="match status" value="1"/>
</dbReference>
<dbReference type="Pfam" id="PF03472">
    <property type="entry name" value="Autoind_bind"/>
    <property type="match status" value="1"/>
</dbReference>
<dbReference type="PANTHER" id="PTHR44688">
    <property type="entry name" value="DNA-BINDING TRANSCRIPTIONAL ACTIVATOR DEVR_DOSR"/>
    <property type="match status" value="1"/>
</dbReference>
<organism evidence="5 6">
    <name type="scientific">Pseudooctadecabacter jejudonensis</name>
    <dbReference type="NCBI Taxonomy" id="1391910"/>
    <lineage>
        <taxon>Bacteria</taxon>
        <taxon>Pseudomonadati</taxon>
        <taxon>Pseudomonadota</taxon>
        <taxon>Alphaproteobacteria</taxon>
        <taxon>Rhodobacterales</taxon>
        <taxon>Paracoccaceae</taxon>
        <taxon>Pseudooctadecabacter</taxon>
    </lineage>
</organism>
<dbReference type="SUPFAM" id="SSF46894">
    <property type="entry name" value="C-terminal effector domain of the bipartite response regulators"/>
    <property type="match status" value="1"/>
</dbReference>
<protein>
    <submittedName>
        <fullName evidence="5">Regulatory protein SdiA</fullName>
    </submittedName>
</protein>
<evidence type="ECO:0000256" key="2">
    <source>
        <dbReference type="ARBA" id="ARBA00023125"/>
    </source>
</evidence>
<dbReference type="PRINTS" id="PR00038">
    <property type="entry name" value="HTHLUXR"/>
</dbReference>
<name>A0A1Y5TD95_9RHOB</name>
<reference evidence="5 6" key="1">
    <citation type="submission" date="2017-03" db="EMBL/GenBank/DDBJ databases">
        <authorList>
            <person name="Afonso C.L."/>
            <person name="Miller P.J."/>
            <person name="Scott M.A."/>
            <person name="Spackman E."/>
            <person name="Goraichik I."/>
            <person name="Dimitrov K.M."/>
            <person name="Suarez D.L."/>
            <person name="Swayne D.E."/>
        </authorList>
    </citation>
    <scope>NUCLEOTIDE SEQUENCE [LARGE SCALE GENOMIC DNA]</scope>
    <source>
        <strain evidence="5 6">CECT 8397</strain>
    </source>
</reference>
<feature type="domain" description="HTH luxR-type" evidence="4">
    <location>
        <begin position="106"/>
        <end position="171"/>
    </location>
</feature>
<keyword evidence="2" id="KW-0238">DNA-binding</keyword>
<evidence type="ECO:0000256" key="1">
    <source>
        <dbReference type="ARBA" id="ARBA00023015"/>
    </source>
</evidence>
<dbReference type="EMBL" id="FWFT01000006">
    <property type="protein sequence ID" value="SLN59267.1"/>
    <property type="molecule type" value="Genomic_DNA"/>
</dbReference>
<gene>
    <name evidence="5" type="primary">sdiA</name>
    <name evidence="5" type="ORF">PSJ8397_03146</name>
</gene>
<evidence type="ECO:0000313" key="6">
    <source>
        <dbReference type="Proteomes" id="UP000193623"/>
    </source>
</evidence>
<proteinExistence type="predicted"/>
<keyword evidence="3" id="KW-0804">Transcription</keyword>
<dbReference type="InterPro" id="IPR036388">
    <property type="entry name" value="WH-like_DNA-bd_sf"/>
</dbReference>
<evidence type="ECO:0000313" key="5">
    <source>
        <dbReference type="EMBL" id="SLN59267.1"/>
    </source>
</evidence>
<dbReference type="PROSITE" id="PS50043">
    <property type="entry name" value="HTH_LUXR_2"/>
    <property type="match status" value="1"/>
</dbReference>
<dbReference type="InterPro" id="IPR005143">
    <property type="entry name" value="TF_LuxR_autoind-bd_dom"/>
</dbReference>
<dbReference type="InterPro" id="IPR000792">
    <property type="entry name" value="Tscrpt_reg_LuxR_C"/>
</dbReference>
<keyword evidence="6" id="KW-1185">Reference proteome</keyword>
<dbReference type="Proteomes" id="UP000193623">
    <property type="component" value="Unassembled WGS sequence"/>
</dbReference>
<keyword evidence="1" id="KW-0805">Transcription regulation</keyword>
<dbReference type="SUPFAM" id="SSF75516">
    <property type="entry name" value="Pheromone-binding domain of LuxR-like quorum-sensing transcription factors"/>
    <property type="match status" value="1"/>
</dbReference>
<dbReference type="AlphaFoldDB" id="A0A1Y5TD95"/>
<evidence type="ECO:0000259" key="4">
    <source>
        <dbReference type="PROSITE" id="PS50043"/>
    </source>
</evidence>
<dbReference type="PANTHER" id="PTHR44688:SF16">
    <property type="entry name" value="DNA-BINDING TRANSCRIPTIONAL ACTIVATOR DEVR_DOSR"/>
    <property type="match status" value="1"/>
</dbReference>
<dbReference type="InterPro" id="IPR016032">
    <property type="entry name" value="Sig_transdc_resp-reg_C-effctor"/>
</dbReference>